<evidence type="ECO:0000256" key="2">
    <source>
        <dbReference type="ARBA" id="ARBA00023125"/>
    </source>
</evidence>
<dbReference type="InterPro" id="IPR050140">
    <property type="entry name" value="SRY-related_HMG-box_TF-like"/>
</dbReference>
<feature type="compositionally biased region" description="Low complexity" evidence="5">
    <location>
        <begin position="220"/>
        <end position="239"/>
    </location>
</feature>
<feature type="DNA-binding region" description="HMG box" evidence="4">
    <location>
        <begin position="328"/>
        <end position="396"/>
    </location>
</feature>
<dbReference type="CDD" id="cd01389">
    <property type="entry name" value="HMG-box_ROX1-like"/>
    <property type="match status" value="1"/>
</dbReference>
<feature type="compositionally biased region" description="Low complexity" evidence="5">
    <location>
        <begin position="147"/>
        <end position="175"/>
    </location>
</feature>
<dbReference type="SMART" id="SM00398">
    <property type="entry name" value="HMG"/>
    <property type="match status" value="1"/>
</dbReference>
<evidence type="ECO:0000256" key="5">
    <source>
        <dbReference type="SAM" id="MobiDB-lite"/>
    </source>
</evidence>
<keyword evidence="3" id="KW-0804">Transcription</keyword>
<dbReference type="SUPFAM" id="SSF47095">
    <property type="entry name" value="HMG-box"/>
    <property type="match status" value="1"/>
</dbReference>
<feature type="compositionally biased region" description="Low complexity" evidence="5">
    <location>
        <begin position="1153"/>
        <end position="1175"/>
    </location>
</feature>
<dbReference type="Proteomes" id="UP000008065">
    <property type="component" value="Unassembled WGS sequence"/>
</dbReference>
<feature type="compositionally biased region" description="Gly residues" evidence="5">
    <location>
        <begin position="681"/>
        <end position="691"/>
    </location>
</feature>
<feature type="compositionally biased region" description="Pro residues" evidence="5">
    <location>
        <begin position="694"/>
        <end position="706"/>
    </location>
</feature>
<feature type="region of interest" description="Disordered" evidence="5">
    <location>
        <begin position="1153"/>
        <end position="1177"/>
    </location>
</feature>
<feature type="region of interest" description="Disordered" evidence="5">
    <location>
        <begin position="470"/>
        <end position="552"/>
    </location>
</feature>
<feature type="region of interest" description="Disordered" evidence="5">
    <location>
        <begin position="923"/>
        <end position="946"/>
    </location>
</feature>
<feature type="compositionally biased region" description="Low complexity" evidence="5">
    <location>
        <begin position="931"/>
        <end position="946"/>
    </location>
</feature>
<feature type="region of interest" description="Disordered" evidence="5">
    <location>
        <begin position="1060"/>
        <end position="1119"/>
    </location>
</feature>
<feature type="compositionally biased region" description="Low complexity" evidence="5">
    <location>
        <begin position="12"/>
        <end position="52"/>
    </location>
</feature>
<dbReference type="InterPro" id="IPR036910">
    <property type="entry name" value="HMG_box_dom_sf"/>
</dbReference>
<reference evidence="8" key="1">
    <citation type="journal article" date="2011" name="Genetics">
        <title>Massive changes in genome architecture accompany the transition to self-fertility in the filamentous fungus Neurospora tetrasperma.</title>
        <authorList>
            <person name="Ellison C.E."/>
            <person name="Stajich J.E."/>
            <person name="Jacobson D.J."/>
            <person name="Natvig D.O."/>
            <person name="Lapidus A."/>
            <person name="Foster B."/>
            <person name="Aerts A."/>
            <person name="Riley R."/>
            <person name="Lindquist E.A."/>
            <person name="Grigoriev I.V."/>
            <person name="Taylor J.W."/>
        </authorList>
    </citation>
    <scope>NUCLEOTIDE SEQUENCE [LARGE SCALE GENOMIC DNA]</scope>
    <source>
        <strain evidence="8">FGSC 2508 / P0657</strain>
    </source>
</reference>
<feature type="compositionally biased region" description="Low complexity" evidence="5">
    <location>
        <begin position="746"/>
        <end position="771"/>
    </location>
</feature>
<dbReference type="RefSeq" id="XP_009852576.1">
    <property type="nucleotide sequence ID" value="XM_009854274.1"/>
</dbReference>
<evidence type="ECO:0000256" key="4">
    <source>
        <dbReference type="PROSITE-ProRule" id="PRU00267"/>
    </source>
</evidence>
<accession>F8MNY5</accession>
<feature type="region of interest" description="Disordered" evidence="5">
    <location>
        <begin position="581"/>
        <end position="910"/>
    </location>
</feature>
<feature type="compositionally biased region" description="Gly residues" evidence="5">
    <location>
        <begin position="262"/>
        <end position="272"/>
    </location>
</feature>
<protein>
    <recommendedName>
        <fullName evidence="6">HMG box domain-containing protein</fullName>
    </recommendedName>
</protein>
<feature type="compositionally biased region" description="Basic and acidic residues" evidence="5">
    <location>
        <begin position="111"/>
        <end position="129"/>
    </location>
</feature>
<evidence type="ECO:0000256" key="1">
    <source>
        <dbReference type="ARBA" id="ARBA00023015"/>
    </source>
</evidence>
<feature type="compositionally biased region" description="Polar residues" evidence="5">
    <location>
        <begin position="1093"/>
        <end position="1109"/>
    </location>
</feature>
<dbReference type="FunFam" id="1.10.30.10:FF:000041">
    <property type="entry name" value="HMG box family protein"/>
    <property type="match status" value="1"/>
</dbReference>
<feature type="compositionally biased region" description="Low complexity" evidence="5">
    <location>
        <begin position="60"/>
        <end position="89"/>
    </location>
</feature>
<evidence type="ECO:0000313" key="8">
    <source>
        <dbReference type="Proteomes" id="UP000008065"/>
    </source>
</evidence>
<dbReference type="GO" id="GO:0005634">
    <property type="term" value="C:nucleus"/>
    <property type="evidence" value="ECO:0007669"/>
    <property type="project" value="UniProtKB-UniRule"/>
</dbReference>
<dbReference type="GO" id="GO:0000122">
    <property type="term" value="P:negative regulation of transcription by RNA polymerase II"/>
    <property type="evidence" value="ECO:0007669"/>
    <property type="project" value="TreeGrafter"/>
</dbReference>
<dbReference type="InterPro" id="IPR009071">
    <property type="entry name" value="HMG_box_dom"/>
</dbReference>
<feature type="compositionally biased region" description="Basic and acidic residues" evidence="5">
    <location>
        <begin position="1060"/>
        <end position="1079"/>
    </location>
</feature>
<evidence type="ECO:0000259" key="6">
    <source>
        <dbReference type="PROSITE" id="PS50118"/>
    </source>
</evidence>
<sequence length="1336" mass="138475">MTDVGGGLGLVTSSSSPTTTTAATHTHSSHMQSQTQTQNKWQQKNQTHTQTHSLRDTSTRRSTSASLSTSTSKSTTTKPATTTTTTKGRITRSAAAAAAVAAAAVSSKAGEASEARKAAGDKEKDEEKAGPPPRQKKPSNNNSNDKMSSTMTTTGGLTNTANAATSSSSSNSSSSPLTRKRAATLITTDLALPTPSPQKQRLTIDPGAARSGGTKVEQHPAPASASAPAPAPRSAAAAAGGSGGDAKEPGGSGSASPQGTGTRAGAGAGGAGSATTELDNYSAGSSVGGSVGGGGGGQAGQGGYGGGGGGGGGVQRDLICLCTPAPKVPRPRNAFILYRQHHQARVVADHPGLANPEISKIIGEKWRAESDLHKEEWKQLAEEEKLHHQRKYPEYKYQPRRGNKHTSTSSIVVGVGAGGGTGSNRGSPTTPGGPGGIGGIGGSGGIGGGGGQEHPGRCPNCGGRYIATPRTPSTPFTAGSAKSVMHGGEGRTSGGGGQSGMDTPRGSIEHASSSSARGQHYGQQHGGGYYRDHHRASVSSQGGGYQAYPSRDYHHSQTYHYPTASHHQPYPAHPLYDMPQEYDVATPTGTSSSSKRRRYDSTSMPYRPEREYALPSPTTLYGSSSRHPSVGGQYAVRPPSHYHQQNPMSPTPLGLGHSYGHGQVPLHIYPAPPPPTPSGTIGSGGGGGGTGSLPPTPGFAPAPAGPPTSTAALSGPASIAPSGRGRSPLSNTMAPPPRPPKLSVPGSSGSYHHGQQHSASGRSRSGLSPLRTRGDESVFDPSLRLPPLQTHLAHLPPTSPESGSGSSGTGAGPGIISAAGGGGGIGLGITYPSDPRDPRSATSSSPYPRLTGHGTAGNTPTAGSFPASYHQGAQPHPTLQQPPTSVHPSWATLHHQGQKEQQQVARGDPSPVAAVRDNIREPTTATTQHYSHSSDPNTTNSSTNSKRQLALLEAQQRQQSVEAMVMSIDYVRKASVLRWIGRELPAYGAVADNIDNMSETGDDTQEQQQIVTTRGPIIAVEGPNKELLRVVGKAVERALIELGDCEVRAWVGEGDVWHSDEAREKGTTSEKEKENKGGGDVEMGDTVIVRGSSPKSNNNGQDRVSSHSPPSGIVTPIPSTNPNPFPRYLDLMLSWHLKASELTKFVTTPYFSPSSSSSSYPSRFSSPSHSPSSTSQNLPKLPIALLPLGYSLTYSDRFACTIPIADAYAPVDHWQWMATLWRGIVGPDLTVYVKPVTEENTAVEGWAPVGVEVKGERLIVVRVVVPSGWGGQKEAVAELGSEAEKQLAYEVGEWVRAGAFGVQGRGGVARGERERDLVPQGGYEYGRGHGYGGEGW</sequence>
<gene>
    <name evidence="7" type="ORF">NEUTE1DRAFT_123419</name>
</gene>
<name>F8MNY5_NEUT8</name>
<keyword evidence="4" id="KW-0539">Nucleus</keyword>
<dbReference type="VEuPathDB" id="FungiDB:NEUTE1DRAFT_123419"/>
<dbReference type="OrthoDB" id="6247875at2759"/>
<dbReference type="GO" id="GO:0000978">
    <property type="term" value="F:RNA polymerase II cis-regulatory region sequence-specific DNA binding"/>
    <property type="evidence" value="ECO:0007669"/>
    <property type="project" value="TreeGrafter"/>
</dbReference>
<feature type="compositionally biased region" description="Gly residues" evidence="5">
    <location>
        <begin position="805"/>
        <end position="827"/>
    </location>
</feature>
<dbReference type="GO" id="GO:0030154">
    <property type="term" value="P:cell differentiation"/>
    <property type="evidence" value="ECO:0007669"/>
    <property type="project" value="TreeGrafter"/>
</dbReference>
<keyword evidence="8" id="KW-1185">Reference proteome</keyword>
<organism evidence="7 8">
    <name type="scientific">Neurospora tetrasperma (strain FGSC 2508 / ATCC MYA-4615 / P0657)</name>
    <dbReference type="NCBI Taxonomy" id="510951"/>
    <lineage>
        <taxon>Eukaryota</taxon>
        <taxon>Fungi</taxon>
        <taxon>Dikarya</taxon>
        <taxon>Ascomycota</taxon>
        <taxon>Pezizomycotina</taxon>
        <taxon>Sordariomycetes</taxon>
        <taxon>Sordariomycetidae</taxon>
        <taxon>Sordariales</taxon>
        <taxon>Sordariaceae</taxon>
        <taxon>Neurospora</taxon>
    </lineage>
</organism>
<feature type="domain" description="HMG box" evidence="6">
    <location>
        <begin position="328"/>
        <end position="396"/>
    </location>
</feature>
<dbReference type="Pfam" id="PF00505">
    <property type="entry name" value="HMG_box"/>
    <property type="match status" value="1"/>
</dbReference>
<feature type="compositionally biased region" description="Polar residues" evidence="5">
    <location>
        <begin position="616"/>
        <end position="627"/>
    </location>
</feature>
<feature type="compositionally biased region" description="Gly residues" evidence="5">
    <location>
        <begin position="490"/>
        <end position="499"/>
    </location>
</feature>
<keyword evidence="2 4" id="KW-0238">DNA-binding</keyword>
<dbReference type="GeneID" id="20824468"/>
<feature type="region of interest" description="Disordered" evidence="5">
    <location>
        <begin position="104"/>
        <end position="279"/>
    </location>
</feature>
<dbReference type="HOGENOM" id="CLU_265567_0_0_1"/>
<dbReference type="Gene3D" id="1.10.30.10">
    <property type="entry name" value="High mobility group box domain"/>
    <property type="match status" value="1"/>
</dbReference>
<feature type="region of interest" description="Disordered" evidence="5">
    <location>
        <begin position="1"/>
        <end position="89"/>
    </location>
</feature>
<dbReference type="KEGG" id="nte:NEUTE1DRAFT123419"/>
<dbReference type="PANTHER" id="PTHR10270">
    <property type="entry name" value="SOX TRANSCRIPTION FACTOR"/>
    <property type="match status" value="1"/>
</dbReference>
<feature type="region of interest" description="Disordered" evidence="5">
    <location>
        <begin position="417"/>
        <end position="452"/>
    </location>
</feature>
<evidence type="ECO:0000313" key="7">
    <source>
        <dbReference type="EMBL" id="EGO57050.1"/>
    </source>
</evidence>
<dbReference type="PROSITE" id="PS50118">
    <property type="entry name" value="HMG_BOX_2"/>
    <property type="match status" value="1"/>
</dbReference>
<keyword evidence="1" id="KW-0805">Transcription regulation</keyword>
<feature type="compositionally biased region" description="Gly residues" evidence="5">
    <location>
        <begin position="432"/>
        <end position="452"/>
    </location>
</feature>
<dbReference type="EMBL" id="GL891305">
    <property type="protein sequence ID" value="EGO57050.1"/>
    <property type="molecule type" value="Genomic_DNA"/>
</dbReference>
<proteinExistence type="predicted"/>
<dbReference type="GO" id="GO:0001228">
    <property type="term" value="F:DNA-binding transcription activator activity, RNA polymerase II-specific"/>
    <property type="evidence" value="ECO:0007669"/>
    <property type="project" value="TreeGrafter"/>
</dbReference>
<evidence type="ECO:0000256" key="3">
    <source>
        <dbReference type="ARBA" id="ARBA00023163"/>
    </source>
</evidence>
<dbReference type="PANTHER" id="PTHR10270:SF320">
    <property type="entry name" value="BOX TRANSCRIPTIONAL REGULATOR, PUTATIVE (AFU_ORTHOLOGUE AFUA_4G10820)-RELATED"/>
    <property type="match status" value="1"/>
</dbReference>
<feature type="compositionally biased region" description="Polar residues" evidence="5">
    <location>
        <begin position="877"/>
        <end position="887"/>
    </location>
</feature>